<dbReference type="InterPro" id="IPR050832">
    <property type="entry name" value="Bact_Acetyltransf"/>
</dbReference>
<organism evidence="5 6">
    <name type="scientific">Paractinoplanes lichenicola</name>
    <dbReference type="NCBI Taxonomy" id="2802976"/>
    <lineage>
        <taxon>Bacteria</taxon>
        <taxon>Bacillati</taxon>
        <taxon>Actinomycetota</taxon>
        <taxon>Actinomycetes</taxon>
        <taxon>Micromonosporales</taxon>
        <taxon>Micromonosporaceae</taxon>
        <taxon>Paractinoplanes</taxon>
    </lineage>
</organism>
<name>A0ABS1VLP9_9ACTN</name>
<protein>
    <submittedName>
        <fullName evidence="5">GNAT family N-acetyltransferase</fullName>
    </submittedName>
</protein>
<evidence type="ECO:0000256" key="3">
    <source>
        <dbReference type="SAM" id="MobiDB-lite"/>
    </source>
</evidence>
<dbReference type="CDD" id="cd04301">
    <property type="entry name" value="NAT_SF"/>
    <property type="match status" value="1"/>
</dbReference>
<gene>
    <name evidence="5" type="ORF">JKJ07_08845</name>
</gene>
<feature type="domain" description="N-acetyltransferase" evidence="4">
    <location>
        <begin position="1"/>
        <end position="144"/>
    </location>
</feature>
<proteinExistence type="predicted"/>
<keyword evidence="2" id="KW-0012">Acyltransferase</keyword>
<dbReference type="PANTHER" id="PTHR43877">
    <property type="entry name" value="AMINOALKYLPHOSPHONATE N-ACETYLTRANSFERASE-RELATED-RELATED"/>
    <property type="match status" value="1"/>
</dbReference>
<dbReference type="InterPro" id="IPR016181">
    <property type="entry name" value="Acyl_CoA_acyltransferase"/>
</dbReference>
<dbReference type="Gene3D" id="3.40.630.30">
    <property type="match status" value="1"/>
</dbReference>
<feature type="region of interest" description="Disordered" evidence="3">
    <location>
        <begin position="148"/>
        <end position="169"/>
    </location>
</feature>
<dbReference type="PANTHER" id="PTHR43877:SF2">
    <property type="entry name" value="AMINOALKYLPHOSPHONATE N-ACETYLTRANSFERASE-RELATED"/>
    <property type="match status" value="1"/>
</dbReference>
<dbReference type="Pfam" id="PF13508">
    <property type="entry name" value="Acetyltransf_7"/>
    <property type="match status" value="1"/>
</dbReference>
<dbReference type="PROSITE" id="PS51186">
    <property type="entry name" value="GNAT"/>
    <property type="match status" value="1"/>
</dbReference>
<dbReference type="SUPFAM" id="SSF55729">
    <property type="entry name" value="Acyl-CoA N-acyltransferases (Nat)"/>
    <property type="match status" value="1"/>
</dbReference>
<reference evidence="5 6" key="1">
    <citation type="submission" date="2021-01" db="EMBL/GenBank/DDBJ databases">
        <title>Actinoplanes sp. nov. LDG1-01 isolated from lichen.</title>
        <authorList>
            <person name="Saeng-In P."/>
            <person name="Phongsopitanun W."/>
            <person name="Kanchanasin P."/>
            <person name="Yuki M."/>
            <person name="Kudo T."/>
            <person name="Ohkuma M."/>
            <person name="Tanasupawat S."/>
        </authorList>
    </citation>
    <scope>NUCLEOTIDE SEQUENCE [LARGE SCALE GENOMIC DNA]</scope>
    <source>
        <strain evidence="5 6">LDG1-01</strain>
    </source>
</reference>
<evidence type="ECO:0000313" key="6">
    <source>
        <dbReference type="Proteomes" id="UP000598996"/>
    </source>
</evidence>
<comment type="caution">
    <text evidence="5">The sequence shown here is derived from an EMBL/GenBank/DDBJ whole genome shotgun (WGS) entry which is preliminary data.</text>
</comment>
<dbReference type="Proteomes" id="UP000598996">
    <property type="component" value="Unassembled WGS sequence"/>
</dbReference>
<feature type="compositionally biased region" description="Basic and acidic residues" evidence="3">
    <location>
        <begin position="156"/>
        <end position="169"/>
    </location>
</feature>
<dbReference type="RefSeq" id="WP_202990729.1">
    <property type="nucleotide sequence ID" value="NZ_JAENHO010000002.1"/>
</dbReference>
<evidence type="ECO:0000259" key="4">
    <source>
        <dbReference type="PROSITE" id="PS51186"/>
    </source>
</evidence>
<dbReference type="EMBL" id="JAENHO010000002">
    <property type="protein sequence ID" value="MBL7254416.1"/>
    <property type="molecule type" value="Genomic_DNA"/>
</dbReference>
<dbReference type="InterPro" id="IPR000182">
    <property type="entry name" value="GNAT_dom"/>
</dbReference>
<sequence>MIVRPRHAADLPACAAALRRVHDADAYPLNWPDDPQAWLTPATAAWVAEDGELIVGHVAVLDDEVTRLFVVPEARRHGTAGALLAEARTWAAAHQRVLTLNVVATDRSSAIAFYESTGWRYTRTTVAGWSAPDGGPVELRHYVDVRGVAGSPGGTRGERRDWPDGPDPR</sequence>
<keyword evidence="6" id="KW-1185">Reference proteome</keyword>
<accession>A0ABS1VLP9</accession>
<evidence type="ECO:0000256" key="1">
    <source>
        <dbReference type="ARBA" id="ARBA00022679"/>
    </source>
</evidence>
<evidence type="ECO:0000256" key="2">
    <source>
        <dbReference type="ARBA" id="ARBA00023315"/>
    </source>
</evidence>
<evidence type="ECO:0000313" key="5">
    <source>
        <dbReference type="EMBL" id="MBL7254416.1"/>
    </source>
</evidence>
<keyword evidence="1" id="KW-0808">Transferase</keyword>